<accession>A0A9E7JBI4</accession>
<dbReference type="AlphaFoldDB" id="A0A9E7JBI4"/>
<dbReference type="EMBL" id="CP097502">
    <property type="protein sequence ID" value="URD75075.1"/>
    <property type="molecule type" value="Genomic_DNA"/>
</dbReference>
<evidence type="ECO:0000313" key="2">
    <source>
        <dbReference type="Proteomes" id="UP001055439"/>
    </source>
</evidence>
<reference evidence="1" key="1">
    <citation type="submission" date="2022-05" db="EMBL/GenBank/DDBJ databases">
        <title>The Musa troglodytarum L. genome provides insights into the mechanism of non-climacteric behaviour and enrichment of carotenoids.</title>
        <authorList>
            <person name="Wang J."/>
        </authorList>
    </citation>
    <scope>NUCLEOTIDE SEQUENCE</scope>
    <source>
        <tissue evidence="1">Leaf</tissue>
    </source>
</reference>
<sequence length="75" mass="8512">MRRSTAYSSEVNALSSFFPDDPVLVRKSFVITEPNPVCAADCLWERSRRNSEVEDLLDAFTLEPYGFVLRKVLVG</sequence>
<gene>
    <name evidence="1" type="ORF">MUK42_37065</name>
</gene>
<evidence type="ECO:0000313" key="1">
    <source>
        <dbReference type="EMBL" id="URD75075.1"/>
    </source>
</evidence>
<keyword evidence="2" id="KW-1185">Reference proteome</keyword>
<protein>
    <submittedName>
        <fullName evidence="1">Uncharacterized protein</fullName>
    </submittedName>
</protein>
<dbReference type="Proteomes" id="UP001055439">
    <property type="component" value="Chromosome 1"/>
</dbReference>
<organism evidence="1 2">
    <name type="scientific">Musa troglodytarum</name>
    <name type="common">fe'i banana</name>
    <dbReference type="NCBI Taxonomy" id="320322"/>
    <lineage>
        <taxon>Eukaryota</taxon>
        <taxon>Viridiplantae</taxon>
        <taxon>Streptophyta</taxon>
        <taxon>Embryophyta</taxon>
        <taxon>Tracheophyta</taxon>
        <taxon>Spermatophyta</taxon>
        <taxon>Magnoliopsida</taxon>
        <taxon>Liliopsida</taxon>
        <taxon>Zingiberales</taxon>
        <taxon>Musaceae</taxon>
        <taxon>Musa</taxon>
    </lineage>
</organism>
<proteinExistence type="predicted"/>
<name>A0A9E7JBI4_9LILI</name>